<accession>A0A9D4ADJ2</accession>
<organism evidence="2 3">
    <name type="scientific">Gossypium stocksii</name>
    <dbReference type="NCBI Taxonomy" id="47602"/>
    <lineage>
        <taxon>Eukaryota</taxon>
        <taxon>Viridiplantae</taxon>
        <taxon>Streptophyta</taxon>
        <taxon>Embryophyta</taxon>
        <taxon>Tracheophyta</taxon>
        <taxon>Spermatophyta</taxon>
        <taxon>Magnoliopsida</taxon>
        <taxon>eudicotyledons</taxon>
        <taxon>Gunneridae</taxon>
        <taxon>Pentapetalae</taxon>
        <taxon>rosids</taxon>
        <taxon>malvids</taxon>
        <taxon>Malvales</taxon>
        <taxon>Malvaceae</taxon>
        <taxon>Malvoideae</taxon>
        <taxon>Gossypium</taxon>
    </lineage>
</organism>
<dbReference type="Proteomes" id="UP000828251">
    <property type="component" value="Unassembled WGS sequence"/>
</dbReference>
<keyword evidence="3" id="KW-1185">Reference proteome</keyword>
<dbReference type="InterPro" id="IPR025558">
    <property type="entry name" value="DUF4283"/>
</dbReference>
<dbReference type="AlphaFoldDB" id="A0A9D4ADJ2"/>
<proteinExistence type="predicted"/>
<protein>
    <recommendedName>
        <fullName evidence="1">DUF4283 domain-containing protein</fullName>
    </recommendedName>
</protein>
<evidence type="ECO:0000313" key="3">
    <source>
        <dbReference type="Proteomes" id="UP000828251"/>
    </source>
</evidence>
<name>A0A9D4ADJ2_9ROSI</name>
<feature type="domain" description="DUF4283" evidence="1">
    <location>
        <begin position="61"/>
        <end position="119"/>
    </location>
</feature>
<reference evidence="2 3" key="1">
    <citation type="journal article" date="2021" name="Plant Biotechnol. J.">
        <title>Multi-omics assisted identification of the key and species-specific regulatory components of drought-tolerant mechanisms in Gossypium stocksii.</title>
        <authorList>
            <person name="Yu D."/>
            <person name="Ke L."/>
            <person name="Zhang D."/>
            <person name="Wu Y."/>
            <person name="Sun Y."/>
            <person name="Mei J."/>
            <person name="Sun J."/>
            <person name="Sun Y."/>
        </authorList>
    </citation>
    <scope>NUCLEOTIDE SEQUENCE [LARGE SCALE GENOMIC DNA]</scope>
    <source>
        <strain evidence="3">cv. E1</strain>
        <tissue evidence="2">Leaf</tissue>
    </source>
</reference>
<dbReference type="Pfam" id="PF14111">
    <property type="entry name" value="DUF4283"/>
    <property type="match status" value="1"/>
</dbReference>
<evidence type="ECO:0000313" key="2">
    <source>
        <dbReference type="EMBL" id="KAH1114117.1"/>
    </source>
</evidence>
<sequence>MNLRLKQPQLCLCNSASAFPVLYVLLVLMMESDIVGISIQDEEDDAWLCEVNDEVPGFDMGLCLVGCFLMASVVNFEVMHNSMANLQHFFGGVAISNLGEKKFLFRFFSEVDIMRVTTGSSSIIIY</sequence>
<comment type="caution">
    <text evidence="2">The sequence shown here is derived from an EMBL/GenBank/DDBJ whole genome shotgun (WGS) entry which is preliminary data.</text>
</comment>
<dbReference type="EMBL" id="JAIQCV010000003">
    <property type="protein sequence ID" value="KAH1114117.1"/>
    <property type="molecule type" value="Genomic_DNA"/>
</dbReference>
<evidence type="ECO:0000259" key="1">
    <source>
        <dbReference type="Pfam" id="PF14111"/>
    </source>
</evidence>
<gene>
    <name evidence="2" type="ORF">J1N35_007495</name>
</gene>